<proteinExistence type="inferred from homology"/>
<protein>
    <submittedName>
        <fullName evidence="3">3-beta hydroxysteroid dehydrogenase</fullName>
    </submittedName>
</protein>
<dbReference type="NCBIfam" id="NF005559">
    <property type="entry name" value="PRK07231.1"/>
    <property type="match status" value="1"/>
</dbReference>
<gene>
    <name evidence="3" type="ORF">CHU93_11155</name>
</gene>
<dbReference type="PANTHER" id="PTHR42760:SF133">
    <property type="entry name" value="3-OXOACYL-[ACYL-CARRIER-PROTEIN] REDUCTASE"/>
    <property type="match status" value="1"/>
</dbReference>
<dbReference type="PANTHER" id="PTHR42760">
    <property type="entry name" value="SHORT-CHAIN DEHYDROGENASES/REDUCTASES FAMILY MEMBER"/>
    <property type="match status" value="1"/>
</dbReference>
<dbReference type="EMBL" id="NOXT01000115">
    <property type="protein sequence ID" value="OYQ27066.1"/>
    <property type="molecule type" value="Genomic_DNA"/>
</dbReference>
<dbReference type="PRINTS" id="PR00081">
    <property type="entry name" value="GDHRDH"/>
</dbReference>
<name>A0A255YCU7_9SPHN</name>
<comment type="similarity">
    <text evidence="1">Belongs to the short-chain dehydrogenases/reductases (SDR) family.</text>
</comment>
<keyword evidence="2" id="KW-0560">Oxidoreductase</keyword>
<dbReference type="AlphaFoldDB" id="A0A255YCU7"/>
<comment type="caution">
    <text evidence="3">The sequence shown here is derived from an EMBL/GenBank/DDBJ whole genome shotgun (WGS) entry which is preliminary data.</text>
</comment>
<dbReference type="SUPFAM" id="SSF51735">
    <property type="entry name" value="NAD(P)-binding Rossmann-fold domains"/>
    <property type="match status" value="1"/>
</dbReference>
<evidence type="ECO:0000313" key="3">
    <source>
        <dbReference type="EMBL" id="OYQ27066.1"/>
    </source>
</evidence>
<dbReference type="RefSeq" id="WP_094474118.1">
    <property type="nucleotide sequence ID" value="NZ_NOXT01000115.1"/>
</dbReference>
<dbReference type="Pfam" id="PF13561">
    <property type="entry name" value="adh_short_C2"/>
    <property type="match status" value="1"/>
</dbReference>
<evidence type="ECO:0000256" key="2">
    <source>
        <dbReference type="ARBA" id="ARBA00023002"/>
    </source>
</evidence>
<dbReference type="InterPro" id="IPR002347">
    <property type="entry name" value="SDR_fam"/>
</dbReference>
<evidence type="ECO:0000256" key="1">
    <source>
        <dbReference type="ARBA" id="ARBA00006484"/>
    </source>
</evidence>
<keyword evidence="4" id="KW-1185">Reference proteome</keyword>
<dbReference type="InterPro" id="IPR020904">
    <property type="entry name" value="Sc_DH/Rdtase_CS"/>
</dbReference>
<dbReference type="InterPro" id="IPR036291">
    <property type="entry name" value="NAD(P)-bd_dom_sf"/>
</dbReference>
<dbReference type="PROSITE" id="PS00061">
    <property type="entry name" value="ADH_SHORT"/>
    <property type="match status" value="1"/>
</dbReference>
<dbReference type="PRINTS" id="PR00080">
    <property type="entry name" value="SDRFAMILY"/>
</dbReference>
<sequence>MNRLAGKIALITGAAQGLGEAMARRMAQEGARLVLTDINEAGVKAVAASIGDAAVACRHDVTSPDDWAAAIAFAEEKWGGFHVLVNNAGIAGGSTVEATDFDTWKRVHSIDLDSVFLGCKLSLPVMARTVRETGVRGSIINLSSIAGVIAAHNSAAYNSAKAAVRHLTKSVALHCAKQQYRITCNSIHPVFIDTPILDGITSALGREAGLAKLGRQIPLGAVGEPDDIAWAAVYLASDEAKMVTGHGLYVDGGISAM</sequence>
<accession>A0A255YCU7</accession>
<dbReference type="GO" id="GO:0016616">
    <property type="term" value="F:oxidoreductase activity, acting on the CH-OH group of donors, NAD or NADP as acceptor"/>
    <property type="evidence" value="ECO:0007669"/>
    <property type="project" value="TreeGrafter"/>
</dbReference>
<dbReference type="FunFam" id="3.40.50.720:FF:000084">
    <property type="entry name" value="Short-chain dehydrogenase reductase"/>
    <property type="match status" value="1"/>
</dbReference>
<dbReference type="Gene3D" id="3.40.50.720">
    <property type="entry name" value="NAD(P)-binding Rossmann-like Domain"/>
    <property type="match status" value="1"/>
</dbReference>
<organism evidence="3 4">
    <name type="scientific">Sandarakinorhabdus cyanobacteriorum</name>
    <dbReference type="NCBI Taxonomy" id="1981098"/>
    <lineage>
        <taxon>Bacteria</taxon>
        <taxon>Pseudomonadati</taxon>
        <taxon>Pseudomonadota</taxon>
        <taxon>Alphaproteobacteria</taxon>
        <taxon>Sphingomonadales</taxon>
        <taxon>Sphingosinicellaceae</taxon>
        <taxon>Sandarakinorhabdus</taxon>
    </lineage>
</organism>
<dbReference type="Proteomes" id="UP000216991">
    <property type="component" value="Unassembled WGS sequence"/>
</dbReference>
<dbReference type="OrthoDB" id="5457012at2"/>
<evidence type="ECO:0000313" key="4">
    <source>
        <dbReference type="Proteomes" id="UP000216991"/>
    </source>
</evidence>
<reference evidence="3 4" key="1">
    <citation type="submission" date="2017-07" db="EMBL/GenBank/DDBJ databases">
        <title>Sandarakinorhabdus cyanobacteriorum sp. nov., a novel bacterium isolated from cyanobacterial aggregates in a eutrophic lake.</title>
        <authorList>
            <person name="Cai H."/>
        </authorList>
    </citation>
    <scope>NUCLEOTIDE SEQUENCE [LARGE SCALE GENOMIC DNA]</scope>
    <source>
        <strain evidence="3 4">TH057</strain>
    </source>
</reference>